<gene>
    <name evidence="11" type="ORF">CARN7_1450</name>
</gene>
<evidence type="ECO:0000259" key="10">
    <source>
        <dbReference type="Pfam" id="PF07715"/>
    </source>
</evidence>
<dbReference type="GO" id="GO:0044718">
    <property type="term" value="P:siderophore transmembrane transport"/>
    <property type="evidence" value="ECO:0007669"/>
    <property type="project" value="TreeGrafter"/>
</dbReference>
<comment type="subcellular location">
    <subcellularLocation>
        <location evidence="1">Cell outer membrane</location>
        <topology evidence="1">Multi-pass membrane protein</topology>
    </subcellularLocation>
</comment>
<dbReference type="InterPro" id="IPR037066">
    <property type="entry name" value="Plug_dom_sf"/>
</dbReference>
<name>E6QTT4_9ZZZZ</name>
<evidence type="ECO:0000256" key="8">
    <source>
        <dbReference type="ARBA" id="ARBA00023237"/>
    </source>
</evidence>
<dbReference type="GO" id="GO:0015344">
    <property type="term" value="F:siderophore uptake transmembrane transporter activity"/>
    <property type="evidence" value="ECO:0007669"/>
    <property type="project" value="TreeGrafter"/>
</dbReference>
<evidence type="ECO:0000256" key="2">
    <source>
        <dbReference type="ARBA" id="ARBA00022448"/>
    </source>
</evidence>
<feature type="domain" description="TonB-dependent receptor-like beta-barrel" evidence="9">
    <location>
        <begin position="269"/>
        <end position="704"/>
    </location>
</feature>
<dbReference type="InterPro" id="IPR039426">
    <property type="entry name" value="TonB-dep_rcpt-like"/>
</dbReference>
<dbReference type="Gene3D" id="2.170.130.10">
    <property type="entry name" value="TonB-dependent receptor, plug domain"/>
    <property type="match status" value="1"/>
</dbReference>
<keyword evidence="3" id="KW-0812">Transmembrane</keyword>
<dbReference type="SUPFAM" id="SSF56935">
    <property type="entry name" value="Porins"/>
    <property type="match status" value="1"/>
</dbReference>
<dbReference type="AlphaFoldDB" id="E6QTT4"/>
<sequence>MKLKKSVNLRKKLIVQWVVSSMFAMTAHNAFADTTDLGTVTGSASDASAVAADQASAAYQAPTQGSLVATQPETVISQHYIQENMGPAANFPDIVAISPSVWSVDPNGTGGMESQAGGPFLRGFKAGQYNVTFDGIPWGDSNDFTQHSTVYFMPQDLSSVVVDRGPGDASTIGNATFGGTMASYSRAPSTTSDFTTFSDIGSFDTRLVGASFDTGVMKQYGDASAFVSYKDFGTQGYLTNVNQRRTNLFVKLVKPISDNTVLTFVAMQNYTHQNFSSGTTLADLQTYGNNYGLNENPNSQNYQAYNTDNINSDFEYIGLQSNWSGWKVDNKLYTYAYEHNGMGGTDQSSAAINGTVLADGAANPNGVPGYSMTMDYRSVGDVFRLAKDLGPGTVNTGIWYDHQLNSRSNYNVDLSTGGYNYINTTSTGAGVYTNWLMNDTLTSVQPYLDYAWKVNNALTITPGLKYASFNRTLNAAINNVPGGLPYNGSATWDAMLPSIDAHYSIQSDWSAYAQLAKGFQAPNLNKHLNINPDLSTLTPQSTTNYQMGTTYASDAFTLAADVYLVQFGNLIQNGSTINGMSSFYNAGGADYKGVEMEGTYHLGDGYNLYSNYSLNYANLNNSGASNGQWLANAPQHMGVIGVIYGKGPVYASLLTKYVGQRYGDNGQTIPLGAYSVTNLNVSYSLPHFASWAKAAEIGVQVSNLFDNQQIFALAGYNGVGNANGGNGDAMYFTLPGRSAMLNLTVHM</sequence>
<keyword evidence="5" id="KW-0798">TonB box</keyword>
<dbReference type="Pfam" id="PF00593">
    <property type="entry name" value="TonB_dep_Rec_b-barrel"/>
    <property type="match status" value="1"/>
</dbReference>
<evidence type="ECO:0000256" key="5">
    <source>
        <dbReference type="ARBA" id="ARBA00023077"/>
    </source>
</evidence>
<keyword evidence="6" id="KW-0472">Membrane</keyword>
<dbReference type="EMBL" id="CABR01000099">
    <property type="protein sequence ID" value="CBI10656.1"/>
    <property type="molecule type" value="Genomic_DNA"/>
</dbReference>
<dbReference type="PANTHER" id="PTHR30069:SF29">
    <property type="entry name" value="HEMOGLOBIN AND HEMOGLOBIN-HAPTOGLOBIN-BINDING PROTEIN 1-RELATED"/>
    <property type="match status" value="1"/>
</dbReference>
<dbReference type="PROSITE" id="PS52016">
    <property type="entry name" value="TONB_DEPENDENT_REC_3"/>
    <property type="match status" value="1"/>
</dbReference>
<dbReference type="InterPro" id="IPR012910">
    <property type="entry name" value="Plug_dom"/>
</dbReference>
<dbReference type="Gene3D" id="2.40.170.20">
    <property type="entry name" value="TonB-dependent receptor, beta-barrel domain"/>
    <property type="match status" value="1"/>
</dbReference>
<feature type="domain" description="TonB-dependent receptor plug" evidence="10">
    <location>
        <begin position="70"/>
        <end position="179"/>
    </location>
</feature>
<proteinExistence type="predicted"/>
<evidence type="ECO:0000256" key="6">
    <source>
        <dbReference type="ARBA" id="ARBA00023136"/>
    </source>
</evidence>
<evidence type="ECO:0000256" key="7">
    <source>
        <dbReference type="ARBA" id="ARBA00023170"/>
    </source>
</evidence>
<protein>
    <submittedName>
        <fullName evidence="11">Putative TonB-dependent outer membrane receptor</fullName>
    </submittedName>
</protein>
<evidence type="ECO:0000313" key="11">
    <source>
        <dbReference type="EMBL" id="CBI10656.1"/>
    </source>
</evidence>
<organism evidence="11">
    <name type="scientific">mine drainage metagenome</name>
    <dbReference type="NCBI Taxonomy" id="410659"/>
    <lineage>
        <taxon>unclassified sequences</taxon>
        <taxon>metagenomes</taxon>
        <taxon>ecological metagenomes</taxon>
    </lineage>
</organism>
<keyword evidence="2" id="KW-0813">Transport</keyword>
<comment type="caution">
    <text evidence="11">The sequence shown here is derived from an EMBL/GenBank/DDBJ whole genome shotgun (WGS) entry which is preliminary data.</text>
</comment>
<evidence type="ECO:0000259" key="9">
    <source>
        <dbReference type="Pfam" id="PF00593"/>
    </source>
</evidence>
<dbReference type="GO" id="GO:0009279">
    <property type="term" value="C:cell outer membrane"/>
    <property type="evidence" value="ECO:0007669"/>
    <property type="project" value="UniProtKB-SubCell"/>
</dbReference>
<keyword evidence="4" id="KW-0732">Signal</keyword>
<reference evidence="11" key="1">
    <citation type="submission" date="2009-10" db="EMBL/GenBank/DDBJ databases">
        <title>Diversity of trophic interactions inside an arsenic-rich microbial ecosystem.</title>
        <authorList>
            <person name="Bertin P.N."/>
            <person name="Heinrich-Salmeron A."/>
            <person name="Pelletier E."/>
            <person name="Goulhen-Chollet F."/>
            <person name="Arsene-Ploetze F."/>
            <person name="Gallien S."/>
            <person name="Calteau A."/>
            <person name="Vallenet D."/>
            <person name="Casiot C."/>
            <person name="Chane-Woon-Ming B."/>
            <person name="Giloteaux L."/>
            <person name="Barakat M."/>
            <person name="Bonnefoy V."/>
            <person name="Bruneel O."/>
            <person name="Chandler M."/>
            <person name="Cleiss J."/>
            <person name="Duran R."/>
            <person name="Elbaz-Poulichet F."/>
            <person name="Fonknechten N."/>
            <person name="Lauga B."/>
            <person name="Mornico D."/>
            <person name="Ortet P."/>
            <person name="Schaeffer C."/>
            <person name="Siguier P."/>
            <person name="Alexander Thil Smith A."/>
            <person name="Van Dorsselaer A."/>
            <person name="Weissenbach J."/>
            <person name="Medigue C."/>
            <person name="Le Paslier D."/>
        </authorList>
    </citation>
    <scope>NUCLEOTIDE SEQUENCE</scope>
</reference>
<dbReference type="InterPro" id="IPR000531">
    <property type="entry name" value="Beta-barrel_TonB"/>
</dbReference>
<evidence type="ECO:0000256" key="1">
    <source>
        <dbReference type="ARBA" id="ARBA00004571"/>
    </source>
</evidence>
<evidence type="ECO:0000256" key="3">
    <source>
        <dbReference type="ARBA" id="ARBA00022692"/>
    </source>
</evidence>
<dbReference type="PANTHER" id="PTHR30069">
    <property type="entry name" value="TONB-DEPENDENT OUTER MEMBRANE RECEPTOR"/>
    <property type="match status" value="1"/>
</dbReference>
<keyword evidence="8" id="KW-0998">Cell outer membrane</keyword>
<evidence type="ECO:0000256" key="4">
    <source>
        <dbReference type="ARBA" id="ARBA00022729"/>
    </source>
</evidence>
<dbReference type="InterPro" id="IPR036942">
    <property type="entry name" value="Beta-barrel_TonB_sf"/>
</dbReference>
<keyword evidence="7 11" id="KW-0675">Receptor</keyword>
<accession>E6QTT4</accession>
<dbReference type="Pfam" id="PF07715">
    <property type="entry name" value="Plug"/>
    <property type="match status" value="1"/>
</dbReference>